<protein>
    <recommendedName>
        <fullName evidence="2">DUF4440 domain-containing protein</fullName>
    </recommendedName>
</protein>
<feature type="domain" description="DUF4440" evidence="2">
    <location>
        <begin position="191"/>
        <end position="292"/>
    </location>
</feature>
<dbReference type="InterPro" id="IPR032710">
    <property type="entry name" value="NTF2-like_dom_sf"/>
</dbReference>
<accession>A0A9X0HJU4</accession>
<name>A0A9X0HJU4_SOLP1</name>
<dbReference type="SUPFAM" id="SSF54427">
    <property type="entry name" value="NTF2-like"/>
    <property type="match status" value="1"/>
</dbReference>
<feature type="signal peptide" evidence="1">
    <location>
        <begin position="1"/>
        <end position="40"/>
    </location>
</feature>
<dbReference type="InterPro" id="IPR027843">
    <property type="entry name" value="DUF4440"/>
</dbReference>
<keyword evidence="4" id="KW-1185">Reference proteome</keyword>
<evidence type="ECO:0000313" key="3">
    <source>
        <dbReference type="EMBL" id="KUG07259.1"/>
    </source>
</evidence>
<dbReference type="Pfam" id="PF14534">
    <property type="entry name" value="DUF4440"/>
    <property type="match status" value="1"/>
</dbReference>
<dbReference type="EMBL" id="LNAL01000007">
    <property type="protein sequence ID" value="KUG07259.1"/>
    <property type="molecule type" value="Genomic_DNA"/>
</dbReference>
<reference evidence="3 4" key="1">
    <citation type="submission" date="2015-11" db="EMBL/GenBank/DDBJ databases">
        <title>Solirubrum puertoriconensis gen. nov. an environmental bacteria isolated in Puerto Rico.</title>
        <authorList>
            <person name="Cuebas-Irizarry M.F."/>
            <person name="Montalvo-Rodriguez R."/>
        </authorList>
    </citation>
    <scope>NUCLEOTIDE SEQUENCE [LARGE SCALE GENOMIC DNA]</scope>
    <source>
        <strain evidence="3 4">MC1A</strain>
    </source>
</reference>
<gene>
    <name evidence="3" type="ORF">ASU33_12885</name>
</gene>
<dbReference type="Proteomes" id="UP000054223">
    <property type="component" value="Unassembled WGS sequence"/>
</dbReference>
<comment type="caution">
    <text evidence="3">The sequence shown here is derived from an EMBL/GenBank/DDBJ whole genome shotgun (WGS) entry which is preliminary data.</text>
</comment>
<feature type="chain" id="PRO_5040726580" description="DUF4440 domain-containing protein" evidence="1">
    <location>
        <begin position="41"/>
        <end position="305"/>
    </location>
</feature>
<dbReference type="AlphaFoldDB" id="A0A9X0HJU4"/>
<evidence type="ECO:0000259" key="2">
    <source>
        <dbReference type="Pfam" id="PF14534"/>
    </source>
</evidence>
<evidence type="ECO:0000256" key="1">
    <source>
        <dbReference type="SAM" id="SignalP"/>
    </source>
</evidence>
<proteinExistence type="predicted"/>
<keyword evidence="1" id="KW-0732">Signal</keyword>
<dbReference type="Gene3D" id="3.10.450.50">
    <property type="match status" value="2"/>
</dbReference>
<organism evidence="3 4">
    <name type="scientific">Solirubrum puertoriconensis</name>
    <dbReference type="NCBI Taxonomy" id="1751427"/>
    <lineage>
        <taxon>Bacteria</taxon>
        <taxon>Pseudomonadati</taxon>
        <taxon>Bacteroidota</taxon>
        <taxon>Cytophagia</taxon>
        <taxon>Cytophagales</taxon>
    </lineage>
</organism>
<evidence type="ECO:0000313" key="4">
    <source>
        <dbReference type="Proteomes" id="UP000054223"/>
    </source>
</evidence>
<sequence length="305" mass="32765">MQKPLSATSLQSGNNRQAMLLPRLLLPAALLLAWTSSAQAQRPADAFVQAERDFARTAVEASVKVAFLGSIADSGIVFQNGQPALGKPVWQKQPEAPAGSPKLVWGPEFADAARSADLGYTTGPYYLEQPDGRRVAFGHYFTVWGRQADGSLKFLTDIGIPHAAPQQTGIPTEVTFGNTPSRPSKQRPADLLALDKQLSEAIRQNGMAPAYAAMLSQQSRLHRDGLMPLTTAAAMQEKLKAESAMQFQPLGSQISTAGDLGYVYGTYTSATPDGPKGGYAHVWKHEAKGWRLVAEVLNPTKPAKP</sequence>